<reference evidence="2" key="2">
    <citation type="journal article" date="2022" name="Sci. Total Environ.">
        <title>Prevalence, transmission, and molecular epidemiology of tet(X)-positive bacteria among humans, animals, and environmental niches in China: An epidemiological, and genomic-based study.</title>
        <authorList>
            <person name="Dong N."/>
            <person name="Zeng Y."/>
            <person name="Cai C."/>
            <person name="Sun C."/>
            <person name="Lu J."/>
            <person name="Liu C."/>
            <person name="Zhou H."/>
            <person name="Sun Q."/>
            <person name="Shu L."/>
            <person name="Wang H."/>
            <person name="Wang Y."/>
            <person name="Wang S."/>
            <person name="Wu C."/>
            <person name="Chan E.W."/>
            <person name="Chen G."/>
            <person name="Shen Z."/>
            <person name="Chen S."/>
            <person name="Zhang R."/>
        </authorList>
    </citation>
    <scope>NUCLEOTIDE SEQUENCE</scope>
    <source>
        <strain evidence="2">R1692</strain>
    </source>
</reference>
<keyword evidence="3" id="KW-1185">Reference proteome</keyword>
<gene>
    <name evidence="2" type="ORF">HX018_02865</name>
</gene>
<evidence type="ECO:0000259" key="1">
    <source>
        <dbReference type="Pfam" id="PF06902"/>
    </source>
</evidence>
<dbReference type="Proteomes" id="UP001170954">
    <property type="component" value="Unassembled WGS sequence"/>
</dbReference>
<feature type="domain" description="Divergent 4Fe-4S mono-cluster" evidence="1">
    <location>
        <begin position="12"/>
        <end position="72"/>
    </location>
</feature>
<name>A0ABT7NJ71_9SPHI</name>
<sequence>MEEKIIKYPHPNGEITVLWKPERCEHAGICVKMLPQVYNPKDRPWLKPENAGTEDLIKQINQCPSGALSFIDNRV</sequence>
<dbReference type="EMBL" id="JACAGK010000005">
    <property type="protein sequence ID" value="MDM1047188.1"/>
    <property type="molecule type" value="Genomic_DNA"/>
</dbReference>
<comment type="caution">
    <text evidence="2">The sequence shown here is derived from an EMBL/GenBank/DDBJ whole genome shotgun (WGS) entry which is preliminary data.</text>
</comment>
<accession>A0ABT7NJ71</accession>
<protein>
    <submittedName>
        <fullName evidence="2">(4Fe-4S)-binding protein</fullName>
    </submittedName>
</protein>
<dbReference type="RefSeq" id="WP_149527249.1">
    <property type="nucleotide sequence ID" value="NZ_CP030848.1"/>
</dbReference>
<evidence type="ECO:0000313" key="2">
    <source>
        <dbReference type="EMBL" id="MDM1047188.1"/>
    </source>
</evidence>
<dbReference type="Pfam" id="PF06902">
    <property type="entry name" value="Fer4_19"/>
    <property type="match status" value="1"/>
</dbReference>
<reference evidence="2" key="1">
    <citation type="submission" date="2020-06" db="EMBL/GenBank/DDBJ databases">
        <authorList>
            <person name="Dong N."/>
        </authorList>
    </citation>
    <scope>NUCLEOTIDE SEQUENCE</scope>
    <source>
        <strain evidence="2">R1692</strain>
    </source>
</reference>
<dbReference type="InterPro" id="IPR010693">
    <property type="entry name" value="Divergent_4Fe-4S_mono-cluster"/>
</dbReference>
<organism evidence="2 3">
    <name type="scientific">Sphingobacterium hotanense</name>
    <dbReference type="NCBI Taxonomy" id="649196"/>
    <lineage>
        <taxon>Bacteria</taxon>
        <taxon>Pseudomonadati</taxon>
        <taxon>Bacteroidota</taxon>
        <taxon>Sphingobacteriia</taxon>
        <taxon>Sphingobacteriales</taxon>
        <taxon>Sphingobacteriaceae</taxon>
        <taxon>Sphingobacterium</taxon>
    </lineage>
</organism>
<evidence type="ECO:0000313" key="3">
    <source>
        <dbReference type="Proteomes" id="UP001170954"/>
    </source>
</evidence>
<proteinExistence type="predicted"/>